<evidence type="ECO:0000313" key="7">
    <source>
        <dbReference type="EMBL" id="KGJ53955.1"/>
    </source>
</evidence>
<dbReference type="InterPro" id="IPR016152">
    <property type="entry name" value="PTrfase/Anion_transptr"/>
</dbReference>
<feature type="domain" description="PRD" evidence="6">
    <location>
        <begin position="303"/>
        <end position="410"/>
    </location>
</feature>
<dbReference type="Gene3D" id="3.40.930.10">
    <property type="entry name" value="Mannitol-specific EII, Chain A"/>
    <property type="match status" value="1"/>
</dbReference>
<reference evidence="7 8" key="1">
    <citation type="submission" date="2014-08" db="EMBL/GenBank/DDBJ databases">
        <title>Clostridium innocuum, an unnegligible vancomycin-resistant pathogen causing extra-intestinal infections.</title>
        <authorList>
            <person name="Feng Y."/>
            <person name="Chiu C.-H."/>
        </authorList>
    </citation>
    <scope>NUCLEOTIDE SEQUENCE [LARGE SCALE GENOMIC DNA]</scope>
    <source>
        <strain evidence="7 8">AN88</strain>
    </source>
</reference>
<name>A0A099I8E7_CLOIN</name>
<dbReference type="PROSITE" id="PS51372">
    <property type="entry name" value="PRD_2"/>
    <property type="match status" value="1"/>
</dbReference>
<dbReference type="GO" id="GO:0016829">
    <property type="term" value="F:lyase activity"/>
    <property type="evidence" value="ECO:0007669"/>
    <property type="project" value="UniProtKB-KW"/>
</dbReference>
<keyword evidence="7" id="KW-0456">Lyase</keyword>
<evidence type="ECO:0000259" key="5">
    <source>
        <dbReference type="PROSITE" id="PS51094"/>
    </source>
</evidence>
<dbReference type="Gene3D" id="1.10.10.10">
    <property type="entry name" value="Winged helix-like DNA-binding domain superfamily/Winged helix DNA-binding domain"/>
    <property type="match status" value="1"/>
</dbReference>
<dbReference type="PANTHER" id="PTHR30185:SF13">
    <property type="entry name" value="LICABCH OPERON REGULATOR-RELATED"/>
    <property type="match status" value="1"/>
</dbReference>
<accession>A0A099I8E7</accession>
<dbReference type="AlphaFoldDB" id="A0A099I8E7"/>
<dbReference type="InterPro" id="IPR036388">
    <property type="entry name" value="WH-like_DNA-bd_sf"/>
</dbReference>
<evidence type="ECO:0000313" key="8">
    <source>
        <dbReference type="Proteomes" id="UP000030008"/>
    </source>
</evidence>
<keyword evidence="4" id="KW-0804">Transcription</keyword>
<dbReference type="Proteomes" id="UP000030008">
    <property type="component" value="Unassembled WGS sequence"/>
</dbReference>
<dbReference type="InterPro" id="IPR007737">
    <property type="entry name" value="Mga_HTH"/>
</dbReference>
<dbReference type="PROSITE" id="PS51094">
    <property type="entry name" value="PTS_EIIA_TYPE_2"/>
    <property type="match status" value="1"/>
</dbReference>
<evidence type="ECO:0000256" key="3">
    <source>
        <dbReference type="ARBA" id="ARBA00023159"/>
    </source>
</evidence>
<dbReference type="InterPro" id="IPR011608">
    <property type="entry name" value="PRD"/>
</dbReference>
<dbReference type="Pfam" id="PF05043">
    <property type="entry name" value="Mga"/>
    <property type="match status" value="1"/>
</dbReference>
<keyword evidence="3" id="KW-0010">Activator</keyword>
<evidence type="ECO:0000256" key="2">
    <source>
        <dbReference type="ARBA" id="ARBA00023015"/>
    </source>
</evidence>
<dbReference type="GO" id="GO:0006355">
    <property type="term" value="P:regulation of DNA-templated transcription"/>
    <property type="evidence" value="ECO:0007669"/>
    <property type="project" value="InterPro"/>
</dbReference>
<dbReference type="EMBL" id="JQIF01000024">
    <property type="protein sequence ID" value="KGJ53955.1"/>
    <property type="molecule type" value="Genomic_DNA"/>
</dbReference>
<evidence type="ECO:0000256" key="1">
    <source>
        <dbReference type="ARBA" id="ARBA00022737"/>
    </source>
</evidence>
<evidence type="ECO:0000256" key="4">
    <source>
        <dbReference type="ARBA" id="ARBA00023163"/>
    </source>
</evidence>
<keyword evidence="1" id="KW-0677">Repeat</keyword>
<dbReference type="SUPFAM" id="SSF63520">
    <property type="entry name" value="PTS-regulatory domain, PRD"/>
    <property type="match status" value="2"/>
</dbReference>
<sequence>MDWGILENETEGVRIAGDKMLTKRQYSLLSFYVENRGTYVSSNELAAMFDISVRTVKNELKIVRDFCDSYSSFVLDTLAGKGTRLCVLDDAAFEKDMEILRKKTLQLSCNTKNRVHSVMKMLMDATGYVSKYTLTETFYISESTLYHALNEIKKLLKQYDLALVHKTNLGYKIEGREIDKRMCIAKNEINDESTDHFALSEDVSDIYNVVADVFFKYHYQINEQTIQNITAHIALTLRRVRKGHFIEQQMEQDMPDSTEYQISTEILTRFLTRYRIKKQYMMNEINLLTQTILGKLDYSRNDHLQKEVNDFINDSFLYIRNKFCVNFEPAESLKLFLALHLVPLIYRIKSGTQLNNMMAPEIKQSFPLAYDIALYFTLLIKERFHLNVSADEISYLSLYFNYGLENIHLGNSAKKILIITSLRKSETVLLRHKILTWFPNQIAEITFITGDNDDFDTEDYDAIFSTDRNSEKYKGGITLISIFPDEKDFEKINLAINGYTDTDSILEKFSEDCYFYGEVKDKEEILDIICRNAIEKYKLDDEFLEVIKAREQITSSYFGNCIAVPHPLTPFSDETFVSLGVLKKPIAWDKNHNVRVVMLVSIEKNNPKAFQFWYYMSTFVRNEELLQNFFKKPSFLRFTEILKISLEKDFD</sequence>
<dbReference type="InterPro" id="IPR002178">
    <property type="entry name" value="PTS_EIIA_type-2_dom"/>
</dbReference>
<dbReference type="Gene3D" id="1.10.1790.10">
    <property type="entry name" value="PRD domain"/>
    <property type="match status" value="2"/>
</dbReference>
<comment type="caution">
    <text evidence="7">The sequence shown here is derived from an EMBL/GenBank/DDBJ whole genome shotgun (WGS) entry which is preliminary data.</text>
</comment>
<gene>
    <name evidence="7" type="ORF">CIAN88_06280</name>
</gene>
<dbReference type="Pfam" id="PF00874">
    <property type="entry name" value="PRD"/>
    <property type="match status" value="2"/>
</dbReference>
<keyword evidence="2" id="KW-0805">Transcription regulation</keyword>
<protein>
    <submittedName>
        <fullName evidence="7">Sugar lyase</fullName>
    </submittedName>
</protein>
<dbReference type="Pfam" id="PF00359">
    <property type="entry name" value="PTS_EIIA_2"/>
    <property type="match status" value="1"/>
</dbReference>
<dbReference type="InterPro" id="IPR050661">
    <property type="entry name" value="BglG_antiterminators"/>
</dbReference>
<evidence type="ECO:0000259" key="6">
    <source>
        <dbReference type="PROSITE" id="PS51372"/>
    </source>
</evidence>
<dbReference type="SUPFAM" id="SSF55804">
    <property type="entry name" value="Phoshotransferase/anion transport protein"/>
    <property type="match status" value="1"/>
</dbReference>
<organism evidence="7 8">
    <name type="scientific">Clostridium innocuum</name>
    <dbReference type="NCBI Taxonomy" id="1522"/>
    <lineage>
        <taxon>Bacteria</taxon>
        <taxon>Bacillati</taxon>
        <taxon>Bacillota</taxon>
        <taxon>Clostridia</taxon>
        <taxon>Eubacteriales</taxon>
        <taxon>Clostridiaceae</taxon>
        <taxon>Clostridium</taxon>
    </lineage>
</organism>
<dbReference type="PANTHER" id="PTHR30185">
    <property type="entry name" value="CRYPTIC BETA-GLUCOSIDE BGL OPERON ANTITERMINATOR"/>
    <property type="match status" value="1"/>
</dbReference>
<feature type="domain" description="PTS EIIA type-2" evidence="5">
    <location>
        <begin position="498"/>
        <end position="645"/>
    </location>
</feature>
<proteinExistence type="predicted"/>
<dbReference type="InterPro" id="IPR036634">
    <property type="entry name" value="PRD_sf"/>
</dbReference>